<feature type="region of interest" description="Disordered" evidence="1">
    <location>
        <begin position="36"/>
        <end position="99"/>
    </location>
</feature>
<evidence type="ECO:0000256" key="1">
    <source>
        <dbReference type="SAM" id="MobiDB-lite"/>
    </source>
</evidence>
<evidence type="ECO:0000313" key="4">
    <source>
        <dbReference type="Proteomes" id="UP000225108"/>
    </source>
</evidence>
<dbReference type="AlphaFoldDB" id="A0A2G3PLD4"/>
<protein>
    <submittedName>
        <fullName evidence="3">Uncharacterized protein</fullName>
    </submittedName>
</protein>
<name>A0A2G3PLD4_WILMA</name>
<accession>A0A2G3PLD4</accession>
<gene>
    <name evidence="3" type="ORF">CSW57_09915</name>
</gene>
<organism evidence="3 4">
    <name type="scientific">Williamsia marianensis</name>
    <dbReference type="NCBI Taxonomy" id="85044"/>
    <lineage>
        <taxon>Bacteria</taxon>
        <taxon>Bacillati</taxon>
        <taxon>Actinomycetota</taxon>
        <taxon>Actinomycetes</taxon>
        <taxon>Mycobacteriales</taxon>
        <taxon>Nocardiaceae</taxon>
        <taxon>Williamsia</taxon>
    </lineage>
</organism>
<dbReference type="Proteomes" id="UP000225108">
    <property type="component" value="Unassembled WGS sequence"/>
</dbReference>
<reference evidence="3 4" key="1">
    <citation type="submission" date="2017-10" db="EMBL/GenBank/DDBJ databases">
        <title>The draft genome sequence of Williamsia sp. BULT 1.1 isolated from the semi-arid grassland soils from South Africa.</title>
        <authorList>
            <person name="Kabwe M.H."/>
            <person name="Govender N."/>
            <person name="Mutseka Lunga P."/>
            <person name="Vikram S."/>
            <person name="Makhalanyane T.P."/>
        </authorList>
    </citation>
    <scope>NUCLEOTIDE SEQUENCE [LARGE SCALE GENOMIC DNA]</scope>
    <source>
        <strain evidence="3 4">BULT 1.1</strain>
    </source>
</reference>
<feature type="compositionally biased region" description="Low complexity" evidence="1">
    <location>
        <begin position="376"/>
        <end position="393"/>
    </location>
</feature>
<feature type="compositionally biased region" description="Acidic residues" evidence="1">
    <location>
        <begin position="56"/>
        <end position="67"/>
    </location>
</feature>
<keyword evidence="2" id="KW-1133">Transmembrane helix</keyword>
<dbReference type="RefSeq" id="WP_099382647.1">
    <property type="nucleotide sequence ID" value="NZ_PEBD01000008.1"/>
</dbReference>
<feature type="region of interest" description="Disordered" evidence="1">
    <location>
        <begin position="348"/>
        <end position="425"/>
    </location>
</feature>
<feature type="compositionally biased region" description="Polar residues" evidence="1">
    <location>
        <begin position="394"/>
        <end position="425"/>
    </location>
</feature>
<comment type="caution">
    <text evidence="3">The sequence shown here is derived from an EMBL/GenBank/DDBJ whole genome shotgun (WGS) entry which is preliminary data.</text>
</comment>
<feature type="compositionally biased region" description="Low complexity" evidence="1">
    <location>
        <begin position="39"/>
        <end position="53"/>
    </location>
</feature>
<proteinExistence type="predicted"/>
<sequence>MNEQESSRAKQAWTYALIMVSVVAVVIVVAGLLRPSPDPELTTLPTTSTTDPDPAAPEDVDIVEEPVDPTAPIPGCETVEPPPTDSGRFSVFTSSSDPSYDNPEFPWFSGPKATAMSNAAVASLPPRAEVEFASPEKSLVFQPVSDLGGAQPEPEGYTYATAALVNDDAKGSVYLQVQKNADPVPACVAGYLDERRTLADGTIVDVHDTWEEVNGSRTLRRSARAYVSDQSWIHATAYDISGDAQQEHSGKIPLAIDDLVRIVSDPGLRVSTPVPPGTPAPSKGCGDSFDDGGPAITREQARRLDTILAAIDLRGRKLPPLQLASYSDDVVCTDLPVSDVTAGLKISITGGQPLPTPERPVPGSSGQREMRTLPDGTVVQTQQSSGSISTTSSPDNSQRETTNSVEVTRPGGTQISVSSSAAVPTTPLSLEDLESIALTDGLEL</sequence>
<keyword evidence="2" id="KW-0472">Membrane</keyword>
<dbReference type="EMBL" id="PEBD01000008">
    <property type="protein sequence ID" value="PHV66611.1"/>
    <property type="molecule type" value="Genomic_DNA"/>
</dbReference>
<evidence type="ECO:0000256" key="2">
    <source>
        <dbReference type="SAM" id="Phobius"/>
    </source>
</evidence>
<keyword evidence="2" id="KW-0812">Transmembrane</keyword>
<evidence type="ECO:0000313" key="3">
    <source>
        <dbReference type="EMBL" id="PHV66611.1"/>
    </source>
</evidence>
<feature type="region of interest" description="Disordered" evidence="1">
    <location>
        <begin position="269"/>
        <end position="289"/>
    </location>
</feature>
<feature type="transmembrane region" description="Helical" evidence="2">
    <location>
        <begin position="12"/>
        <end position="33"/>
    </location>
</feature>